<comment type="caution">
    <text evidence="1">The sequence shown here is derived from an EMBL/GenBank/DDBJ whole genome shotgun (WGS) entry which is preliminary data.</text>
</comment>
<accession>A0A645DL21</accession>
<proteinExistence type="predicted"/>
<reference evidence="1" key="1">
    <citation type="submission" date="2019-08" db="EMBL/GenBank/DDBJ databases">
        <authorList>
            <person name="Kucharzyk K."/>
            <person name="Murdoch R.W."/>
            <person name="Higgins S."/>
            <person name="Loffler F."/>
        </authorList>
    </citation>
    <scope>NUCLEOTIDE SEQUENCE</scope>
</reference>
<organism evidence="1">
    <name type="scientific">bioreactor metagenome</name>
    <dbReference type="NCBI Taxonomy" id="1076179"/>
    <lineage>
        <taxon>unclassified sequences</taxon>
        <taxon>metagenomes</taxon>
        <taxon>ecological metagenomes</taxon>
    </lineage>
</organism>
<sequence>MFHDEAVELLGNLRVAREPLGQLGGLLHRLRRCVVPDVLIRVEERKRFVAEPNVDVGAKPHGVEIVFHLLHHADGIDAVPHLQRKHAVGVPAGQVVVIRLLVG</sequence>
<evidence type="ECO:0000313" key="1">
    <source>
        <dbReference type="EMBL" id="MPM89252.1"/>
    </source>
</evidence>
<name>A0A645DL21_9ZZZZ</name>
<dbReference type="AlphaFoldDB" id="A0A645DL21"/>
<protein>
    <submittedName>
        <fullName evidence="1">Uncharacterized protein</fullName>
    </submittedName>
</protein>
<gene>
    <name evidence="1" type="ORF">SDC9_136360</name>
</gene>
<dbReference type="EMBL" id="VSSQ01036712">
    <property type="protein sequence ID" value="MPM89252.1"/>
    <property type="molecule type" value="Genomic_DNA"/>
</dbReference>